<gene>
    <name evidence="2" type="ORF">LCGC14_0288400</name>
</gene>
<dbReference type="GO" id="GO:0045004">
    <property type="term" value="P:DNA replication proofreading"/>
    <property type="evidence" value="ECO:0007669"/>
    <property type="project" value="TreeGrafter"/>
</dbReference>
<reference evidence="2" key="1">
    <citation type="journal article" date="2015" name="Nature">
        <title>Complex archaea that bridge the gap between prokaryotes and eukaryotes.</title>
        <authorList>
            <person name="Spang A."/>
            <person name="Saw J.H."/>
            <person name="Jorgensen S.L."/>
            <person name="Zaremba-Niedzwiedzka K."/>
            <person name="Martijn J."/>
            <person name="Lind A.E."/>
            <person name="van Eijk R."/>
            <person name="Schleper C."/>
            <person name="Guy L."/>
            <person name="Ettema T.J."/>
        </authorList>
    </citation>
    <scope>NUCLEOTIDE SEQUENCE</scope>
</reference>
<dbReference type="PANTHER" id="PTHR30231">
    <property type="entry name" value="DNA POLYMERASE III SUBUNIT EPSILON"/>
    <property type="match status" value="1"/>
</dbReference>
<feature type="domain" description="Exonuclease" evidence="1">
    <location>
        <begin position="22"/>
        <end position="187"/>
    </location>
</feature>
<dbReference type="InterPro" id="IPR036397">
    <property type="entry name" value="RNaseH_sf"/>
</dbReference>
<dbReference type="Pfam" id="PF00929">
    <property type="entry name" value="RNase_T"/>
    <property type="match status" value="1"/>
</dbReference>
<comment type="caution">
    <text evidence="2">The sequence shown here is derived from an EMBL/GenBank/DDBJ whole genome shotgun (WGS) entry which is preliminary data.</text>
</comment>
<evidence type="ECO:0000259" key="1">
    <source>
        <dbReference type="SMART" id="SM00479"/>
    </source>
</evidence>
<dbReference type="Gene3D" id="3.30.420.10">
    <property type="entry name" value="Ribonuclease H-like superfamily/Ribonuclease H"/>
    <property type="match status" value="1"/>
</dbReference>
<dbReference type="InterPro" id="IPR012337">
    <property type="entry name" value="RNaseH-like_sf"/>
</dbReference>
<dbReference type="GO" id="GO:0008408">
    <property type="term" value="F:3'-5' exonuclease activity"/>
    <property type="evidence" value="ECO:0007669"/>
    <property type="project" value="TreeGrafter"/>
</dbReference>
<dbReference type="SUPFAM" id="SSF53098">
    <property type="entry name" value="Ribonuclease H-like"/>
    <property type="match status" value="1"/>
</dbReference>
<organism evidence="2">
    <name type="scientific">marine sediment metagenome</name>
    <dbReference type="NCBI Taxonomy" id="412755"/>
    <lineage>
        <taxon>unclassified sequences</taxon>
        <taxon>metagenomes</taxon>
        <taxon>ecological metagenomes</taxon>
    </lineage>
</organism>
<sequence>MSDLFPPVPSTPSLFADPLVPLVRVIDTETAGQRLEEDAVIEIGSVDLDLSTGAIGNPMQSFCDPAGVVINPHARRVHLITDEMLEGAPPFAEAVKPFAGTPYFAAQRASFDQPRLRLTGHWLCTHKLALRAFPHVKAHGLQSLIKYVPLDLSPVAPLLEGLHPHRALYDAVCTAVLLRQIAAALMPRCADLADFLERAERVSNEPALLARLRFGRHKGVEIAKVPDDYLEWLIREPGMDADVVFTARHHLRLRGMRGARPLPASAV</sequence>
<dbReference type="CDD" id="cd06127">
    <property type="entry name" value="DEDDh"/>
    <property type="match status" value="1"/>
</dbReference>
<evidence type="ECO:0000313" key="2">
    <source>
        <dbReference type="EMBL" id="KKN84574.1"/>
    </source>
</evidence>
<dbReference type="GO" id="GO:0005829">
    <property type="term" value="C:cytosol"/>
    <property type="evidence" value="ECO:0007669"/>
    <property type="project" value="TreeGrafter"/>
</dbReference>
<dbReference type="InterPro" id="IPR013520">
    <property type="entry name" value="Ribonucl_H"/>
</dbReference>
<protein>
    <recommendedName>
        <fullName evidence="1">Exonuclease domain-containing protein</fullName>
    </recommendedName>
</protein>
<dbReference type="AlphaFoldDB" id="A0A0F9TZ39"/>
<proteinExistence type="predicted"/>
<dbReference type="PANTHER" id="PTHR30231:SF37">
    <property type="entry name" value="EXODEOXYRIBONUCLEASE 10"/>
    <property type="match status" value="1"/>
</dbReference>
<dbReference type="GO" id="GO:0003676">
    <property type="term" value="F:nucleic acid binding"/>
    <property type="evidence" value="ECO:0007669"/>
    <property type="project" value="InterPro"/>
</dbReference>
<name>A0A0F9TZ39_9ZZZZ</name>
<dbReference type="EMBL" id="LAZR01000170">
    <property type="protein sequence ID" value="KKN84574.1"/>
    <property type="molecule type" value="Genomic_DNA"/>
</dbReference>
<dbReference type="SMART" id="SM00479">
    <property type="entry name" value="EXOIII"/>
    <property type="match status" value="1"/>
</dbReference>
<accession>A0A0F9TZ39</accession>